<dbReference type="InterPro" id="IPR010982">
    <property type="entry name" value="Lambda_DNA-bd_dom_sf"/>
</dbReference>
<dbReference type="Proteomes" id="UP000236884">
    <property type="component" value="Chromosome"/>
</dbReference>
<dbReference type="EMBL" id="AP014946">
    <property type="protein sequence ID" value="BAT58190.1"/>
    <property type="molecule type" value="Genomic_DNA"/>
</dbReference>
<dbReference type="Gene3D" id="1.10.260.40">
    <property type="entry name" value="lambda repressor-like DNA-binding domains"/>
    <property type="match status" value="1"/>
</dbReference>
<dbReference type="AlphaFoldDB" id="A0A0S3PQX8"/>
<dbReference type="InterPro" id="IPR001387">
    <property type="entry name" value="Cro/C1-type_HTH"/>
</dbReference>
<protein>
    <submittedName>
        <fullName evidence="2">Anaerobic benzoate catabolism transcriptional regulator</fullName>
    </submittedName>
</protein>
<reference evidence="2 3" key="1">
    <citation type="submission" date="2015-08" db="EMBL/GenBank/DDBJ databases">
        <title>Investigation of the bacterial diversity of lava forest soil.</title>
        <authorList>
            <person name="Lee J.S."/>
        </authorList>
    </citation>
    <scope>NUCLEOTIDE SEQUENCE [LARGE SCALE GENOMIC DNA]</scope>
    <source>
        <strain evidence="2 3">GJW-30</strain>
    </source>
</reference>
<evidence type="ECO:0000313" key="3">
    <source>
        <dbReference type="Proteomes" id="UP000236884"/>
    </source>
</evidence>
<dbReference type="SMART" id="SM00530">
    <property type="entry name" value="HTH_XRE"/>
    <property type="match status" value="1"/>
</dbReference>
<dbReference type="OrthoDB" id="9797172at2"/>
<dbReference type="CDD" id="cd00093">
    <property type="entry name" value="HTH_XRE"/>
    <property type="match status" value="1"/>
</dbReference>
<name>A0A0S3PQX8_9BRAD</name>
<keyword evidence="3" id="KW-1185">Reference proteome</keyword>
<dbReference type="KEGG" id="vgo:GJW-30_1_00712"/>
<organism evidence="2 3">
    <name type="scientific">Variibacter gotjawalensis</name>
    <dbReference type="NCBI Taxonomy" id="1333996"/>
    <lineage>
        <taxon>Bacteria</taxon>
        <taxon>Pseudomonadati</taxon>
        <taxon>Pseudomonadota</taxon>
        <taxon>Alphaproteobacteria</taxon>
        <taxon>Hyphomicrobiales</taxon>
        <taxon>Nitrobacteraceae</taxon>
        <taxon>Variibacter</taxon>
    </lineage>
</organism>
<sequence>MSNEARQPNATDVNVGHRVRMRRLELSMSQGKLAEILGLTFQQIQKYEKGANRISSSRLDEIAKALSVPVAFFFPESAHSSAEAMQVQELLSTANSLRLQRAFAAIQDPDVKRSLLILAETLASQANPSLEPS</sequence>
<gene>
    <name evidence="2" type="ORF">GJW-30_1_00712</name>
</gene>
<dbReference type="SUPFAM" id="SSF47413">
    <property type="entry name" value="lambda repressor-like DNA-binding domains"/>
    <property type="match status" value="1"/>
</dbReference>
<dbReference type="RefSeq" id="WP_096351727.1">
    <property type="nucleotide sequence ID" value="NZ_AP014946.1"/>
</dbReference>
<dbReference type="GO" id="GO:0003677">
    <property type="term" value="F:DNA binding"/>
    <property type="evidence" value="ECO:0007669"/>
    <property type="project" value="InterPro"/>
</dbReference>
<evidence type="ECO:0000313" key="2">
    <source>
        <dbReference type="EMBL" id="BAT58190.1"/>
    </source>
</evidence>
<evidence type="ECO:0000259" key="1">
    <source>
        <dbReference type="PROSITE" id="PS50943"/>
    </source>
</evidence>
<proteinExistence type="predicted"/>
<dbReference type="Pfam" id="PF01381">
    <property type="entry name" value="HTH_3"/>
    <property type="match status" value="1"/>
</dbReference>
<dbReference type="PROSITE" id="PS50943">
    <property type="entry name" value="HTH_CROC1"/>
    <property type="match status" value="1"/>
</dbReference>
<accession>A0A0S3PQX8</accession>
<feature type="domain" description="HTH cro/C1-type" evidence="1">
    <location>
        <begin position="19"/>
        <end position="73"/>
    </location>
</feature>